<gene>
    <name evidence="6" type="ORF">DQ400_06370</name>
</gene>
<evidence type="ECO:0000256" key="4">
    <source>
        <dbReference type="SAM" id="Coils"/>
    </source>
</evidence>
<dbReference type="GO" id="GO:0006637">
    <property type="term" value="P:acyl-CoA metabolic process"/>
    <property type="evidence" value="ECO:0007669"/>
    <property type="project" value="TreeGrafter"/>
</dbReference>
<evidence type="ECO:0000256" key="2">
    <source>
        <dbReference type="ARBA" id="ARBA00022801"/>
    </source>
</evidence>
<dbReference type="GO" id="GO:0052816">
    <property type="term" value="F:long-chain fatty acyl-CoA hydrolase activity"/>
    <property type="evidence" value="ECO:0007669"/>
    <property type="project" value="TreeGrafter"/>
</dbReference>
<dbReference type="PANTHER" id="PTHR11049">
    <property type="entry name" value="ACYL COENZYME A THIOESTER HYDROLASE"/>
    <property type="match status" value="1"/>
</dbReference>
<dbReference type="Proteomes" id="UP000252204">
    <property type="component" value="Unassembled WGS sequence"/>
</dbReference>
<evidence type="ECO:0000313" key="7">
    <source>
        <dbReference type="Proteomes" id="UP000252204"/>
    </source>
</evidence>
<protein>
    <submittedName>
        <fullName evidence="6">Acyl-CoA thioesterase</fullName>
    </submittedName>
</protein>
<dbReference type="OrthoDB" id="9809430at2"/>
<feature type="coiled-coil region" evidence="4">
    <location>
        <begin position="145"/>
        <end position="172"/>
    </location>
</feature>
<accession>A0A365TQ19</accession>
<keyword evidence="4" id="KW-0175">Coiled coil</keyword>
<comment type="caution">
    <text evidence="6">The sequence shown here is derived from an EMBL/GenBank/DDBJ whole genome shotgun (WGS) entry which is preliminary data.</text>
</comment>
<dbReference type="CDD" id="cd03442">
    <property type="entry name" value="BFIT_BACH"/>
    <property type="match status" value="1"/>
</dbReference>
<dbReference type="PANTHER" id="PTHR11049:SF16">
    <property type="entry name" value="PROTEIN VDLD"/>
    <property type="match status" value="1"/>
</dbReference>
<dbReference type="InterPro" id="IPR029069">
    <property type="entry name" value="HotDog_dom_sf"/>
</dbReference>
<evidence type="ECO:0000259" key="5">
    <source>
        <dbReference type="PROSITE" id="PS51770"/>
    </source>
</evidence>
<feature type="domain" description="HotDog ACOT-type" evidence="5">
    <location>
        <begin position="18"/>
        <end position="130"/>
    </location>
</feature>
<dbReference type="RefSeq" id="WP_113268967.1">
    <property type="nucleotide sequence ID" value="NZ_QNTU01000003.1"/>
</dbReference>
<dbReference type="Pfam" id="PF03061">
    <property type="entry name" value="4HBT"/>
    <property type="match status" value="1"/>
</dbReference>
<dbReference type="AlphaFoldDB" id="A0A365TQ19"/>
<keyword evidence="7" id="KW-1185">Reference proteome</keyword>
<evidence type="ECO:0000313" key="6">
    <source>
        <dbReference type="EMBL" id="RBI68013.1"/>
    </source>
</evidence>
<comment type="similarity">
    <text evidence="1">Belongs to the acyl coenzyme A hydrolase family.</text>
</comment>
<evidence type="ECO:0000256" key="1">
    <source>
        <dbReference type="ARBA" id="ARBA00010458"/>
    </source>
</evidence>
<dbReference type="EMBL" id="QNTU01000003">
    <property type="protein sequence ID" value="RBI68013.1"/>
    <property type="molecule type" value="Genomic_DNA"/>
</dbReference>
<dbReference type="PROSITE" id="PS51770">
    <property type="entry name" value="HOTDOG_ACOT"/>
    <property type="match status" value="1"/>
</dbReference>
<dbReference type="InterPro" id="IPR033120">
    <property type="entry name" value="HOTDOG_ACOT"/>
</dbReference>
<dbReference type="InterPro" id="IPR040170">
    <property type="entry name" value="Cytosol_ACT"/>
</dbReference>
<dbReference type="Gene3D" id="3.10.129.10">
    <property type="entry name" value="Hotdog Thioesterase"/>
    <property type="match status" value="1"/>
</dbReference>
<dbReference type="SUPFAM" id="SSF54637">
    <property type="entry name" value="Thioesterase/thiol ester dehydrase-isomerase"/>
    <property type="match status" value="1"/>
</dbReference>
<reference evidence="7" key="1">
    <citation type="submission" date="2018-06" db="EMBL/GenBank/DDBJ databases">
        <title>Whole genome sequencing of four bacterial strains from South Shetland trench revealing bio-synthetic gene clusters.</title>
        <authorList>
            <person name="Abdel-Mageed W.M."/>
            <person name="Lehri B."/>
            <person name="Jarmusch S."/>
            <person name="Miranda K."/>
            <person name="Goodfellow M."/>
            <person name="Jaspars M."/>
            <person name="Karlyshev A.V."/>
        </authorList>
    </citation>
    <scope>NUCLEOTIDE SEQUENCE [LARGE SCALE GENOMIC DNA]</scope>
    <source>
        <strain evidence="7">SST4</strain>
    </source>
</reference>
<keyword evidence="2 3" id="KW-0378">Hydrolase</keyword>
<dbReference type="InterPro" id="IPR006683">
    <property type="entry name" value="Thioestr_dom"/>
</dbReference>
<dbReference type="GO" id="GO:0005829">
    <property type="term" value="C:cytosol"/>
    <property type="evidence" value="ECO:0007669"/>
    <property type="project" value="TreeGrafter"/>
</dbReference>
<evidence type="ECO:0000256" key="3">
    <source>
        <dbReference type="PROSITE-ProRule" id="PRU01106"/>
    </source>
</evidence>
<sequence>MSETGSNTSAAVSTALPGQHELSMTVLMTPDMANFSGKVHGGAILKKLDEVAFACASRYSGHYVVTLSVDQVLFKQPIHVGELVTFLASVNHVGRSSMEVGIKVVAEDIRNKLIRHTNSCYLTMVAVDADGKPASVPPLRLETPLQKLRFEKAALRKKLRKQAEREELLTQQQHQSQAQV</sequence>
<name>A0A365TQ19_9GAMM</name>
<proteinExistence type="inferred from homology"/>
<organism evidence="6 7">
    <name type="scientific">Vreelandella sulfidaeris</name>
    <dbReference type="NCBI Taxonomy" id="115553"/>
    <lineage>
        <taxon>Bacteria</taxon>
        <taxon>Pseudomonadati</taxon>
        <taxon>Pseudomonadota</taxon>
        <taxon>Gammaproteobacteria</taxon>
        <taxon>Oceanospirillales</taxon>
        <taxon>Halomonadaceae</taxon>
        <taxon>Vreelandella</taxon>
    </lineage>
</organism>